<dbReference type="InterPro" id="IPR006224">
    <property type="entry name" value="PsdUridine_synth_RluA-like_CS"/>
</dbReference>
<name>A0A4S4NKC9_9BACT</name>
<keyword evidence="7" id="KW-1185">Reference proteome</keyword>
<evidence type="ECO:0000313" key="6">
    <source>
        <dbReference type="EMBL" id="THH40314.1"/>
    </source>
</evidence>
<dbReference type="InterPro" id="IPR050188">
    <property type="entry name" value="RluA_PseudoU_synthase"/>
</dbReference>
<dbReference type="AlphaFoldDB" id="A0A4S4NKC9"/>
<evidence type="ECO:0000256" key="4">
    <source>
        <dbReference type="RuleBase" id="RU362028"/>
    </source>
</evidence>
<dbReference type="PANTHER" id="PTHR21600">
    <property type="entry name" value="MITOCHONDRIAL RNA PSEUDOURIDINE SYNTHASE"/>
    <property type="match status" value="1"/>
</dbReference>
<dbReference type="CDD" id="cd02869">
    <property type="entry name" value="PseudoU_synth_RluA_like"/>
    <property type="match status" value="1"/>
</dbReference>
<dbReference type="NCBIfam" id="TIGR00005">
    <property type="entry name" value="rluA_subfam"/>
    <property type="match status" value="1"/>
</dbReference>
<dbReference type="PANTHER" id="PTHR21600:SF44">
    <property type="entry name" value="RIBOSOMAL LARGE SUBUNIT PSEUDOURIDINE SYNTHASE D"/>
    <property type="match status" value="1"/>
</dbReference>
<dbReference type="EMBL" id="SRSF01000002">
    <property type="protein sequence ID" value="THH40314.1"/>
    <property type="molecule type" value="Genomic_DNA"/>
</dbReference>
<organism evidence="6 7">
    <name type="scientific">Neolewinella litorea</name>
    <dbReference type="NCBI Taxonomy" id="2562452"/>
    <lineage>
        <taxon>Bacteria</taxon>
        <taxon>Pseudomonadati</taxon>
        <taxon>Bacteroidota</taxon>
        <taxon>Saprospiria</taxon>
        <taxon>Saprospirales</taxon>
        <taxon>Lewinellaceae</taxon>
        <taxon>Neolewinella</taxon>
    </lineage>
</organism>
<comment type="function">
    <text evidence="4">Responsible for synthesis of pseudouridine from uracil.</text>
</comment>
<dbReference type="GO" id="GO:0140098">
    <property type="term" value="F:catalytic activity, acting on RNA"/>
    <property type="evidence" value="ECO:0007669"/>
    <property type="project" value="UniProtKB-ARBA"/>
</dbReference>
<evidence type="ECO:0000256" key="1">
    <source>
        <dbReference type="ARBA" id="ARBA00010876"/>
    </source>
</evidence>
<dbReference type="GO" id="GO:0009982">
    <property type="term" value="F:pseudouridine synthase activity"/>
    <property type="evidence" value="ECO:0007669"/>
    <property type="project" value="InterPro"/>
</dbReference>
<evidence type="ECO:0000313" key="7">
    <source>
        <dbReference type="Proteomes" id="UP000308528"/>
    </source>
</evidence>
<comment type="caution">
    <text evidence="6">The sequence shown here is derived from an EMBL/GenBank/DDBJ whole genome shotgun (WGS) entry which is preliminary data.</text>
</comment>
<dbReference type="Proteomes" id="UP000308528">
    <property type="component" value="Unassembled WGS sequence"/>
</dbReference>
<dbReference type="SUPFAM" id="SSF55120">
    <property type="entry name" value="Pseudouridine synthase"/>
    <property type="match status" value="1"/>
</dbReference>
<gene>
    <name evidence="6" type="ORF">E4021_06145</name>
</gene>
<dbReference type="OrthoDB" id="9807829at2"/>
<dbReference type="InterPro" id="IPR020103">
    <property type="entry name" value="PsdUridine_synth_cat_dom_sf"/>
</dbReference>
<dbReference type="Gene3D" id="3.30.2350.10">
    <property type="entry name" value="Pseudouridine synthase"/>
    <property type="match status" value="1"/>
</dbReference>
<accession>A0A4S4NKC9</accession>
<keyword evidence="2 4" id="KW-0413">Isomerase</keyword>
<evidence type="ECO:0000259" key="5">
    <source>
        <dbReference type="Pfam" id="PF00849"/>
    </source>
</evidence>
<sequence length="239" mass="27413">MKLDILHEDEHLLVVNKPADVLTVPDRHDPDLPNLKQLLADRYGAVIPVHRLDRPTTGALVFARNAEAHRGLSMQFEAREVEKVYLALVDGVPEQEEGEIDEPIAPHPSKVGRMMVTNRNGKFARTDYKVMEALGKFSLLGVQIFTGRTHQIRVHLAYLGHPLIVDPFYGKRTEFLLSEIKGRRYNMGKHEVERPLLDRVPLHASRLGFTHPDTREWMHFEVDLPKDMRAMLNQLRKLG</sequence>
<feature type="domain" description="Pseudouridine synthase RsuA/RluA-like" evidence="5">
    <location>
        <begin position="11"/>
        <end position="157"/>
    </location>
</feature>
<comment type="catalytic activity">
    <reaction evidence="4">
        <text>a uridine in RNA = a pseudouridine in RNA</text>
        <dbReference type="Rhea" id="RHEA:48348"/>
        <dbReference type="Rhea" id="RHEA-COMP:12068"/>
        <dbReference type="Rhea" id="RHEA-COMP:12069"/>
        <dbReference type="ChEBI" id="CHEBI:65314"/>
        <dbReference type="ChEBI" id="CHEBI:65315"/>
    </reaction>
</comment>
<dbReference type="GO" id="GO:0000455">
    <property type="term" value="P:enzyme-directed rRNA pseudouridine synthesis"/>
    <property type="evidence" value="ECO:0007669"/>
    <property type="project" value="TreeGrafter"/>
</dbReference>
<dbReference type="InterPro" id="IPR006225">
    <property type="entry name" value="PsdUridine_synth_RluC/D"/>
</dbReference>
<dbReference type="GO" id="GO:0003723">
    <property type="term" value="F:RNA binding"/>
    <property type="evidence" value="ECO:0007669"/>
    <property type="project" value="InterPro"/>
</dbReference>
<dbReference type="InterPro" id="IPR006145">
    <property type="entry name" value="PsdUridine_synth_RsuA/RluA"/>
</dbReference>
<dbReference type="RefSeq" id="WP_136457455.1">
    <property type="nucleotide sequence ID" value="NZ_SRSF01000002.1"/>
</dbReference>
<dbReference type="Pfam" id="PF00849">
    <property type="entry name" value="PseudoU_synth_2"/>
    <property type="match status" value="1"/>
</dbReference>
<dbReference type="EC" id="5.4.99.-" evidence="4"/>
<reference evidence="6 7" key="1">
    <citation type="submission" date="2019-04" db="EMBL/GenBank/DDBJ databases">
        <title>Lewinella litorea sp. nov., isolated from a marine sand.</title>
        <authorList>
            <person name="Yoon J.-H."/>
        </authorList>
    </citation>
    <scope>NUCLEOTIDE SEQUENCE [LARGE SCALE GENOMIC DNA]</scope>
    <source>
        <strain evidence="6 7">HSMS-39</strain>
    </source>
</reference>
<protein>
    <recommendedName>
        <fullName evidence="4">Pseudouridine synthase</fullName>
        <ecNumber evidence="4">5.4.99.-</ecNumber>
    </recommendedName>
</protein>
<proteinExistence type="inferred from homology"/>
<evidence type="ECO:0000256" key="3">
    <source>
        <dbReference type="PIRSR" id="PIRSR606225-1"/>
    </source>
</evidence>
<evidence type="ECO:0000256" key="2">
    <source>
        <dbReference type="ARBA" id="ARBA00023235"/>
    </source>
</evidence>
<feature type="active site" evidence="3">
    <location>
        <position position="53"/>
    </location>
</feature>
<comment type="similarity">
    <text evidence="1 4">Belongs to the pseudouridine synthase RluA family.</text>
</comment>
<dbReference type="PROSITE" id="PS01129">
    <property type="entry name" value="PSI_RLU"/>
    <property type="match status" value="1"/>
</dbReference>